<evidence type="ECO:0000313" key="9">
    <source>
        <dbReference type="EMBL" id="TVZ03334.1"/>
    </source>
</evidence>
<dbReference type="EMBL" id="RPFW01000004">
    <property type="protein sequence ID" value="TVZ03334.1"/>
    <property type="molecule type" value="Genomic_DNA"/>
</dbReference>
<proteinExistence type="inferred from homology"/>
<evidence type="ECO:0000256" key="6">
    <source>
        <dbReference type="SAM" id="MobiDB-lite"/>
    </source>
</evidence>
<feature type="compositionally biased region" description="Low complexity" evidence="6">
    <location>
        <begin position="118"/>
        <end position="135"/>
    </location>
</feature>
<reference evidence="9 10" key="1">
    <citation type="submission" date="2018-11" db="EMBL/GenBank/DDBJ databases">
        <title>Trebonia kvetii gen.nov., sp.nov., a novel acidophilic actinobacterium, and proposal of the new actinobacterial family Treboniaceae fam. nov.</title>
        <authorList>
            <person name="Rapoport D."/>
            <person name="Sagova-Mareckova M."/>
            <person name="Sedlacek I."/>
            <person name="Provaznik J."/>
            <person name="Kralova S."/>
            <person name="Pavlinic D."/>
            <person name="Benes V."/>
            <person name="Kopecky J."/>
        </authorList>
    </citation>
    <scope>NUCLEOTIDE SEQUENCE [LARGE SCALE GENOMIC DNA]</scope>
    <source>
        <strain evidence="9 10">15Tr583</strain>
    </source>
</reference>
<gene>
    <name evidence="9" type="ORF">EAS64_23280</name>
</gene>
<keyword evidence="10" id="KW-1185">Reference proteome</keyword>
<name>A0A6P2BWA5_9ACTN</name>
<dbReference type="PANTHER" id="PTHR43884">
    <property type="entry name" value="ACYL-COA DEHYDROGENASE"/>
    <property type="match status" value="1"/>
</dbReference>
<keyword evidence="3" id="KW-0285">Flavoprotein</keyword>
<dbReference type="RefSeq" id="WP_145855995.1">
    <property type="nucleotide sequence ID" value="NZ_RPFW01000004.1"/>
</dbReference>
<evidence type="ECO:0000313" key="10">
    <source>
        <dbReference type="Proteomes" id="UP000460272"/>
    </source>
</evidence>
<keyword evidence="5" id="KW-0560">Oxidoreductase</keyword>
<dbReference type="InterPro" id="IPR036250">
    <property type="entry name" value="AcylCo_DH-like_C"/>
</dbReference>
<dbReference type="SUPFAM" id="SSF56645">
    <property type="entry name" value="Acyl-CoA dehydrogenase NM domain-like"/>
    <property type="match status" value="1"/>
</dbReference>
<dbReference type="Gene3D" id="2.40.110.10">
    <property type="entry name" value="Butyryl-CoA Dehydrogenase, subunit A, domain 2"/>
    <property type="match status" value="1"/>
</dbReference>
<evidence type="ECO:0000259" key="8">
    <source>
        <dbReference type="Pfam" id="PF02771"/>
    </source>
</evidence>
<protein>
    <submittedName>
        <fullName evidence="9">Acyl-CoA dehydrogenase</fullName>
    </submittedName>
</protein>
<evidence type="ECO:0000259" key="7">
    <source>
        <dbReference type="Pfam" id="PF00441"/>
    </source>
</evidence>
<dbReference type="Gene3D" id="1.10.540.10">
    <property type="entry name" value="Acyl-CoA dehydrogenase/oxidase, N-terminal domain"/>
    <property type="match status" value="1"/>
</dbReference>
<dbReference type="Proteomes" id="UP000460272">
    <property type="component" value="Unassembled WGS sequence"/>
</dbReference>
<dbReference type="InterPro" id="IPR009100">
    <property type="entry name" value="AcylCoA_DH/oxidase_NM_dom_sf"/>
</dbReference>
<dbReference type="GO" id="GO:0050660">
    <property type="term" value="F:flavin adenine dinucleotide binding"/>
    <property type="evidence" value="ECO:0007669"/>
    <property type="project" value="InterPro"/>
</dbReference>
<feature type="domain" description="Acyl-CoA dehydrogenase/oxidase C-terminal" evidence="7">
    <location>
        <begin position="303"/>
        <end position="439"/>
    </location>
</feature>
<dbReference type="InterPro" id="IPR037069">
    <property type="entry name" value="AcylCoA_DH/ox_N_sf"/>
</dbReference>
<dbReference type="SUPFAM" id="SSF47203">
    <property type="entry name" value="Acyl-CoA dehydrogenase C-terminal domain-like"/>
    <property type="match status" value="1"/>
</dbReference>
<evidence type="ECO:0000256" key="2">
    <source>
        <dbReference type="ARBA" id="ARBA00009347"/>
    </source>
</evidence>
<comment type="cofactor">
    <cofactor evidence="1">
        <name>FAD</name>
        <dbReference type="ChEBI" id="CHEBI:57692"/>
    </cofactor>
</comment>
<keyword evidence="4" id="KW-0274">FAD</keyword>
<dbReference type="InterPro" id="IPR013786">
    <property type="entry name" value="AcylCoA_DH/ox_N"/>
</dbReference>
<accession>A0A6P2BWA5</accession>
<sequence>MTARKLPDLLYSETERHLSAALGDLLADRAAPADIIARTERPDTYDAALWHTVAAEIGIAGLLIPEALGGAGASYRELAAAAEQFGAAVAPIPYLGSAAVATAVLLSAARSAARDGAAAADDSPVGSSTHSAGAAGDDGGFGSASSGPAAALRAAQLRAAARTPNGDAAAGTRNTAVSPAAGLLRQLADGSLTAALAVDTSLAPGAPLPTAIRVTGRGNTEGTVKLRGAVGAVADALLASALLVPAEGVPGALYLVEATAPGVHRTPLVSLDMTRQLCQISFDDAEARPVAIGAAADAALAAGLAAGAAILAAEQLGLAQRCLDMTVAYVKDRRQFARQIGSFQAIKHRLADLWTTIALARAASRYAAACLADGDKDAPVAIALAKSACSDAAVLAAQECVQLHGGIGFTWEHPAHLYLKRAKAASVAFGTPGAHRAALAGLVDLPAPDA</sequence>
<organism evidence="9 10">
    <name type="scientific">Trebonia kvetii</name>
    <dbReference type="NCBI Taxonomy" id="2480626"/>
    <lineage>
        <taxon>Bacteria</taxon>
        <taxon>Bacillati</taxon>
        <taxon>Actinomycetota</taxon>
        <taxon>Actinomycetes</taxon>
        <taxon>Streptosporangiales</taxon>
        <taxon>Treboniaceae</taxon>
        <taxon>Trebonia</taxon>
    </lineage>
</organism>
<evidence type="ECO:0000256" key="4">
    <source>
        <dbReference type="ARBA" id="ARBA00022827"/>
    </source>
</evidence>
<comment type="caution">
    <text evidence="9">The sequence shown here is derived from an EMBL/GenBank/DDBJ whole genome shotgun (WGS) entry which is preliminary data.</text>
</comment>
<dbReference type="GO" id="GO:0003995">
    <property type="term" value="F:acyl-CoA dehydrogenase activity"/>
    <property type="evidence" value="ECO:0007669"/>
    <property type="project" value="TreeGrafter"/>
</dbReference>
<dbReference type="Gene3D" id="1.20.140.10">
    <property type="entry name" value="Butyryl-CoA Dehydrogenase, subunit A, domain 3"/>
    <property type="match status" value="1"/>
</dbReference>
<evidence type="ECO:0000256" key="1">
    <source>
        <dbReference type="ARBA" id="ARBA00001974"/>
    </source>
</evidence>
<dbReference type="OrthoDB" id="8677713at2"/>
<evidence type="ECO:0000256" key="3">
    <source>
        <dbReference type="ARBA" id="ARBA00022630"/>
    </source>
</evidence>
<dbReference type="PANTHER" id="PTHR43884:SF20">
    <property type="entry name" value="ACYL-COA DEHYDROGENASE FADE28"/>
    <property type="match status" value="1"/>
</dbReference>
<dbReference type="InterPro" id="IPR046373">
    <property type="entry name" value="Acyl-CoA_Oxase/DH_mid-dom_sf"/>
</dbReference>
<dbReference type="Pfam" id="PF02771">
    <property type="entry name" value="Acyl-CoA_dh_N"/>
    <property type="match status" value="1"/>
</dbReference>
<feature type="domain" description="Acyl-CoA dehydrogenase/oxidase N-terminal" evidence="8">
    <location>
        <begin position="12"/>
        <end position="101"/>
    </location>
</feature>
<feature type="region of interest" description="Disordered" evidence="6">
    <location>
        <begin position="118"/>
        <end position="141"/>
    </location>
</feature>
<dbReference type="AlphaFoldDB" id="A0A6P2BWA5"/>
<comment type="similarity">
    <text evidence="2">Belongs to the acyl-CoA dehydrogenase family.</text>
</comment>
<dbReference type="InterPro" id="IPR009075">
    <property type="entry name" value="AcylCo_DH/oxidase_C"/>
</dbReference>
<evidence type="ECO:0000256" key="5">
    <source>
        <dbReference type="ARBA" id="ARBA00023002"/>
    </source>
</evidence>
<dbReference type="Pfam" id="PF00441">
    <property type="entry name" value="Acyl-CoA_dh_1"/>
    <property type="match status" value="1"/>
</dbReference>